<evidence type="ECO:0000313" key="3">
    <source>
        <dbReference type="Proteomes" id="UP000483035"/>
    </source>
</evidence>
<sequence>MTIATPGASLFPRLSIIKIDSRAMLAVKSLVRKIVTADADILAKTHFTGCGGRNHCSKNDEHKHGHGKQPPGGNEAK</sequence>
<dbReference type="EMBL" id="WUEY01000004">
    <property type="protein sequence ID" value="NEI70297.1"/>
    <property type="molecule type" value="Genomic_DNA"/>
</dbReference>
<dbReference type="AlphaFoldDB" id="A0A6L9U7Z0"/>
<reference evidence="2 3" key="1">
    <citation type="submission" date="2019-12" db="EMBL/GenBank/DDBJ databases">
        <title>Rhizobium genotypes associated with high levels of biological nitrogen fixation by grain legumes in a temperate-maritime cropping system.</title>
        <authorList>
            <person name="Maluk M."/>
            <person name="Francesc Ferrando Molina F."/>
            <person name="Lopez Del Egido L."/>
            <person name="Lafos M."/>
            <person name="Langarica-Fuentes A."/>
            <person name="Gebre Yohannes G."/>
            <person name="Young M.W."/>
            <person name="Martin P."/>
            <person name="Gantlett R."/>
            <person name="Kenicer G."/>
            <person name="Hawes C."/>
            <person name="Begg G.S."/>
            <person name="Quilliam R.S."/>
            <person name="Squire G.R."/>
            <person name="Poole P.S."/>
            <person name="Young P.W."/>
            <person name="Iannetta P.M."/>
            <person name="James E.K."/>
        </authorList>
    </citation>
    <scope>NUCLEOTIDE SEQUENCE [LARGE SCALE GENOMIC DNA]</scope>
    <source>
        <strain evidence="2 3">JHI1118</strain>
    </source>
</reference>
<proteinExistence type="predicted"/>
<evidence type="ECO:0000256" key="1">
    <source>
        <dbReference type="SAM" id="MobiDB-lite"/>
    </source>
</evidence>
<dbReference type="Proteomes" id="UP000483035">
    <property type="component" value="Unassembled WGS sequence"/>
</dbReference>
<gene>
    <name evidence="2" type="ORF">GR212_12005</name>
</gene>
<feature type="compositionally biased region" description="Low complexity" evidence="1">
    <location>
        <begin position="68"/>
        <end position="77"/>
    </location>
</feature>
<dbReference type="RefSeq" id="WP_163986786.1">
    <property type="nucleotide sequence ID" value="NZ_WUEY01000004.1"/>
</dbReference>
<protein>
    <submittedName>
        <fullName evidence="2">Uncharacterized protein</fullName>
    </submittedName>
</protein>
<organism evidence="2 3">
    <name type="scientific">Rhizobium lusitanum</name>
    <dbReference type="NCBI Taxonomy" id="293958"/>
    <lineage>
        <taxon>Bacteria</taxon>
        <taxon>Pseudomonadati</taxon>
        <taxon>Pseudomonadota</taxon>
        <taxon>Alphaproteobacteria</taxon>
        <taxon>Hyphomicrobiales</taxon>
        <taxon>Rhizobiaceae</taxon>
        <taxon>Rhizobium/Agrobacterium group</taxon>
        <taxon>Rhizobium</taxon>
    </lineage>
</organism>
<name>A0A6L9U7Z0_9HYPH</name>
<feature type="region of interest" description="Disordered" evidence="1">
    <location>
        <begin position="51"/>
        <end position="77"/>
    </location>
</feature>
<evidence type="ECO:0000313" key="2">
    <source>
        <dbReference type="EMBL" id="NEI70297.1"/>
    </source>
</evidence>
<comment type="caution">
    <text evidence="2">The sequence shown here is derived from an EMBL/GenBank/DDBJ whole genome shotgun (WGS) entry which is preliminary data.</text>
</comment>
<accession>A0A6L9U7Z0</accession>